<evidence type="ECO:0000313" key="1">
    <source>
        <dbReference type="EMBL" id="SSX23713.1"/>
    </source>
</evidence>
<gene>
    <name evidence="1" type="primary">CSON009479</name>
</gene>
<organism evidence="1">
    <name type="scientific">Culicoides sonorensis</name>
    <name type="common">Biting midge</name>
    <dbReference type="NCBI Taxonomy" id="179676"/>
    <lineage>
        <taxon>Eukaryota</taxon>
        <taxon>Metazoa</taxon>
        <taxon>Ecdysozoa</taxon>
        <taxon>Arthropoda</taxon>
        <taxon>Hexapoda</taxon>
        <taxon>Insecta</taxon>
        <taxon>Pterygota</taxon>
        <taxon>Neoptera</taxon>
        <taxon>Endopterygota</taxon>
        <taxon>Diptera</taxon>
        <taxon>Nematocera</taxon>
        <taxon>Chironomoidea</taxon>
        <taxon>Ceratopogonidae</taxon>
        <taxon>Ceratopogoninae</taxon>
        <taxon>Culicoides</taxon>
        <taxon>Monoculicoides</taxon>
    </lineage>
</organism>
<sequence length="74" mass="8624">MACWKDKVLDIDSLLFSTNPAKLMLLLRAETFGLNPSSDDIKNELSAIVDSLIRYPALYCLQYFYETDSMFWDY</sequence>
<dbReference type="AlphaFoldDB" id="A0A336M450"/>
<proteinExistence type="predicted"/>
<reference evidence="1" key="1">
    <citation type="submission" date="2018-07" db="EMBL/GenBank/DDBJ databases">
        <authorList>
            <person name="Quirk P.G."/>
            <person name="Krulwich T.A."/>
        </authorList>
    </citation>
    <scope>NUCLEOTIDE SEQUENCE</scope>
</reference>
<accession>A0A336M450</accession>
<dbReference type="EMBL" id="UFQT01000376">
    <property type="protein sequence ID" value="SSX23713.1"/>
    <property type="molecule type" value="Genomic_DNA"/>
</dbReference>
<name>A0A336M450_CULSO</name>
<protein>
    <submittedName>
        <fullName evidence="1">CSON009479 protein</fullName>
    </submittedName>
</protein>
<dbReference type="VEuPathDB" id="VectorBase:CSON009479"/>